<dbReference type="AlphaFoldDB" id="A0A7X2XU75"/>
<comment type="similarity">
    <text evidence="1">Belongs to the glycosyl hydrolase 25 family.</text>
</comment>
<dbReference type="SUPFAM" id="SSF51445">
    <property type="entry name" value="(Trans)glycosidases"/>
    <property type="match status" value="1"/>
</dbReference>
<feature type="signal peptide" evidence="2">
    <location>
        <begin position="1"/>
        <end position="30"/>
    </location>
</feature>
<dbReference type="GO" id="GO:0003796">
    <property type="term" value="F:lysozyme activity"/>
    <property type="evidence" value="ECO:0007669"/>
    <property type="project" value="InterPro"/>
</dbReference>
<dbReference type="GO" id="GO:0009253">
    <property type="term" value="P:peptidoglycan catabolic process"/>
    <property type="evidence" value="ECO:0007669"/>
    <property type="project" value="InterPro"/>
</dbReference>
<comment type="caution">
    <text evidence="3">The sequence shown here is derived from an EMBL/GenBank/DDBJ whole genome shotgun (WGS) entry which is preliminary data.</text>
</comment>
<dbReference type="PROSITE" id="PS51904">
    <property type="entry name" value="GLYCOSYL_HYDROL_F25_2"/>
    <property type="match status" value="1"/>
</dbReference>
<evidence type="ECO:0000313" key="4">
    <source>
        <dbReference type="Proteomes" id="UP000466388"/>
    </source>
</evidence>
<dbReference type="InterPro" id="IPR002053">
    <property type="entry name" value="Glyco_hydro_25"/>
</dbReference>
<evidence type="ECO:0000256" key="2">
    <source>
        <dbReference type="SAM" id="SignalP"/>
    </source>
</evidence>
<dbReference type="InterPro" id="IPR017853">
    <property type="entry name" value="GH"/>
</dbReference>
<dbReference type="GO" id="GO:0016052">
    <property type="term" value="P:carbohydrate catabolic process"/>
    <property type="evidence" value="ECO:0007669"/>
    <property type="project" value="TreeGrafter"/>
</dbReference>
<organism evidence="3 4">
    <name type="scientific">Secundilactobacillus folii</name>
    <dbReference type="NCBI Taxonomy" id="2678357"/>
    <lineage>
        <taxon>Bacteria</taxon>
        <taxon>Bacillati</taxon>
        <taxon>Bacillota</taxon>
        <taxon>Bacilli</taxon>
        <taxon>Lactobacillales</taxon>
        <taxon>Lactobacillaceae</taxon>
        <taxon>Secundilactobacillus</taxon>
    </lineage>
</organism>
<evidence type="ECO:0000256" key="1">
    <source>
        <dbReference type="ARBA" id="ARBA00010646"/>
    </source>
</evidence>
<dbReference type="Pfam" id="PF01183">
    <property type="entry name" value="Glyco_hydro_25"/>
    <property type="match status" value="1"/>
</dbReference>
<dbReference type="Proteomes" id="UP000466388">
    <property type="component" value="Unassembled WGS sequence"/>
</dbReference>
<evidence type="ECO:0000313" key="3">
    <source>
        <dbReference type="EMBL" id="MTV81772.1"/>
    </source>
</evidence>
<keyword evidence="2" id="KW-0732">Signal</keyword>
<dbReference type="Gene3D" id="3.20.20.80">
    <property type="entry name" value="Glycosidases"/>
    <property type="match status" value="1"/>
</dbReference>
<dbReference type="EMBL" id="WNJO01000003">
    <property type="protein sequence ID" value="MTV81772.1"/>
    <property type="molecule type" value="Genomic_DNA"/>
</dbReference>
<dbReference type="PANTHER" id="PTHR34135:SF1">
    <property type="entry name" value="GLYCOSYL HYDROLASE FAMILY 25"/>
    <property type="match status" value="1"/>
</dbReference>
<evidence type="ECO:0008006" key="5">
    <source>
        <dbReference type="Google" id="ProtNLM"/>
    </source>
</evidence>
<keyword evidence="4" id="KW-1185">Reference proteome</keyword>
<protein>
    <recommendedName>
        <fullName evidence="5">Lysozyme domain-containing protein</fullName>
    </recommendedName>
</protein>
<dbReference type="RefSeq" id="WP_155431052.1">
    <property type="nucleotide sequence ID" value="NZ_WNJO01000003.1"/>
</dbReference>
<dbReference type="GO" id="GO:0016998">
    <property type="term" value="P:cell wall macromolecule catabolic process"/>
    <property type="evidence" value="ECO:0007669"/>
    <property type="project" value="InterPro"/>
</dbReference>
<sequence>MNLKKMGVKCLVAAFACFGLVGVTHTVAHAAVGTSIPDLSEWQGAFTATQVKNLKKTVPFVILRVQYGSDYKDKDFAHNVALCKEYGLKYGVYSFSQYSSTSDAKTEANDLYTRAPSASFYVNDYEDQTVTSGTTNSATAAWYSELRAKAPHRRILFYSYQSFANEYAATAMKKYDGYWLAAYQSTEPSMSHVLWQYTDDWYASAIAENVDASKKHSKDTSWFLSSRAISYNKTVTASKAGYTIWGSLGFSNQKGTTKKGTDYTAKYYYDHYNGRTYYSLYNKSGKWVGYVNKNAMKTMTAKADGATVTLKKGGYNIWNSLMFTKANRTTTALKGRSYTAKYYYTAGNGTVYYSLYDGNTWIGYVNANATK</sequence>
<accession>A0A7X2XU75</accession>
<dbReference type="PANTHER" id="PTHR34135">
    <property type="entry name" value="LYSOZYME"/>
    <property type="match status" value="1"/>
</dbReference>
<feature type="chain" id="PRO_5030527380" description="Lysozyme domain-containing protein" evidence="2">
    <location>
        <begin position="31"/>
        <end position="371"/>
    </location>
</feature>
<gene>
    <name evidence="3" type="ORF">GM612_03765</name>
</gene>
<proteinExistence type="inferred from homology"/>
<reference evidence="3 4" key="1">
    <citation type="submission" date="2019-11" db="EMBL/GenBank/DDBJ databases">
        <title>Lactobacillus sp. nov. CRM56-3, isolated from fermented tea leaves.</title>
        <authorList>
            <person name="Phuengjayaem S."/>
            <person name="Tanasupawat S."/>
        </authorList>
    </citation>
    <scope>NUCLEOTIDE SEQUENCE [LARGE SCALE GENOMIC DNA]</scope>
    <source>
        <strain evidence="3 4">CRM56-3</strain>
    </source>
</reference>
<name>A0A7X2XU75_9LACO</name>